<proteinExistence type="predicted"/>
<name>A0A1I7YL94_9BILA</name>
<dbReference type="WBParaSite" id="L893_g17462.t1">
    <property type="protein sequence ID" value="L893_g17462.t1"/>
    <property type="gene ID" value="L893_g17462"/>
</dbReference>
<keyword evidence="1" id="KW-0812">Transmembrane</keyword>
<feature type="transmembrane region" description="Helical" evidence="1">
    <location>
        <begin position="33"/>
        <end position="52"/>
    </location>
</feature>
<keyword evidence="2" id="KW-1185">Reference proteome</keyword>
<sequence length="86" mass="9825">MDVAPQHHLHHSQIISLQKFQQNFELALKDGAVIVQSLFSCAIACILFYLCLNKYTVHVWYFVLSTLCLAASHLKLRFNGVLMGYL</sequence>
<organism evidence="2 3">
    <name type="scientific">Steinernema glaseri</name>
    <dbReference type="NCBI Taxonomy" id="37863"/>
    <lineage>
        <taxon>Eukaryota</taxon>
        <taxon>Metazoa</taxon>
        <taxon>Ecdysozoa</taxon>
        <taxon>Nematoda</taxon>
        <taxon>Chromadorea</taxon>
        <taxon>Rhabditida</taxon>
        <taxon>Tylenchina</taxon>
        <taxon>Panagrolaimomorpha</taxon>
        <taxon>Strongyloidoidea</taxon>
        <taxon>Steinernematidae</taxon>
        <taxon>Steinernema</taxon>
    </lineage>
</organism>
<feature type="transmembrane region" description="Helical" evidence="1">
    <location>
        <begin position="59"/>
        <end position="76"/>
    </location>
</feature>
<keyword evidence="1" id="KW-1133">Transmembrane helix</keyword>
<reference evidence="3" key="1">
    <citation type="submission" date="2016-11" db="UniProtKB">
        <authorList>
            <consortium name="WormBaseParasite"/>
        </authorList>
    </citation>
    <scope>IDENTIFICATION</scope>
</reference>
<accession>A0A1I7YL94</accession>
<evidence type="ECO:0000313" key="2">
    <source>
        <dbReference type="Proteomes" id="UP000095287"/>
    </source>
</evidence>
<evidence type="ECO:0000256" key="1">
    <source>
        <dbReference type="SAM" id="Phobius"/>
    </source>
</evidence>
<dbReference type="Proteomes" id="UP000095287">
    <property type="component" value="Unplaced"/>
</dbReference>
<dbReference type="AlphaFoldDB" id="A0A1I7YL94"/>
<evidence type="ECO:0000313" key="3">
    <source>
        <dbReference type="WBParaSite" id="L893_g17462.t1"/>
    </source>
</evidence>
<protein>
    <submittedName>
        <fullName evidence="3">Transmembrane protein 72</fullName>
    </submittedName>
</protein>
<keyword evidence="1" id="KW-0472">Membrane</keyword>